<comment type="similarity">
    <text evidence="2">Belongs to the band 7/mec-2 family. HflK subfamily.</text>
</comment>
<evidence type="ECO:0000313" key="6">
    <source>
        <dbReference type="EMBL" id="SEN05835.1"/>
    </source>
</evidence>
<evidence type="ECO:0000313" key="7">
    <source>
        <dbReference type="Proteomes" id="UP000199206"/>
    </source>
</evidence>
<evidence type="ECO:0000256" key="4">
    <source>
        <dbReference type="SAM" id="Phobius"/>
    </source>
</evidence>
<proteinExistence type="inferred from homology"/>
<dbReference type="InterPro" id="IPR043202">
    <property type="entry name" value="Band-7_stomatin-like"/>
</dbReference>
<dbReference type="GO" id="GO:0006508">
    <property type="term" value="P:proteolysis"/>
    <property type="evidence" value="ECO:0007669"/>
    <property type="project" value="UniProtKB-KW"/>
</dbReference>
<keyword evidence="4" id="KW-0472">Membrane</keyword>
<feature type="compositionally biased region" description="Gly residues" evidence="3">
    <location>
        <begin position="24"/>
        <end position="37"/>
    </location>
</feature>
<protein>
    <submittedName>
        <fullName evidence="6">Protease FtsH subunit HflK</fullName>
    </submittedName>
</protein>
<dbReference type="Gene3D" id="3.30.479.30">
    <property type="entry name" value="Band 7 domain"/>
    <property type="match status" value="1"/>
</dbReference>
<keyword evidence="4" id="KW-0812">Transmembrane</keyword>
<evidence type="ECO:0000256" key="1">
    <source>
        <dbReference type="ARBA" id="ARBA00004167"/>
    </source>
</evidence>
<dbReference type="GO" id="GO:0005886">
    <property type="term" value="C:plasma membrane"/>
    <property type="evidence" value="ECO:0007669"/>
    <property type="project" value="InterPro"/>
</dbReference>
<keyword evidence="7" id="KW-1185">Reference proteome</keyword>
<dbReference type="SUPFAM" id="SSF117892">
    <property type="entry name" value="Band 7/SPFH domain"/>
    <property type="match status" value="1"/>
</dbReference>
<dbReference type="PANTHER" id="PTHR10264:SF19">
    <property type="entry name" value="AT06885P-RELATED"/>
    <property type="match status" value="1"/>
</dbReference>
<dbReference type="InterPro" id="IPR010201">
    <property type="entry name" value="HflK"/>
</dbReference>
<organism evidence="6 7">
    <name type="scientific">Sphingomonas gellani</name>
    <dbReference type="NCBI Taxonomy" id="1166340"/>
    <lineage>
        <taxon>Bacteria</taxon>
        <taxon>Pseudomonadati</taxon>
        <taxon>Pseudomonadota</taxon>
        <taxon>Alphaproteobacteria</taxon>
        <taxon>Sphingomonadales</taxon>
        <taxon>Sphingomonadaceae</taxon>
        <taxon>Sphingomonas</taxon>
    </lineage>
</organism>
<feature type="transmembrane region" description="Helical" evidence="4">
    <location>
        <begin position="88"/>
        <end position="111"/>
    </location>
</feature>
<dbReference type="Proteomes" id="UP000199206">
    <property type="component" value="Unassembled WGS sequence"/>
</dbReference>
<dbReference type="InterPro" id="IPR036013">
    <property type="entry name" value="Band_7/SPFH_dom_sf"/>
</dbReference>
<keyword evidence="6" id="KW-0645">Protease</keyword>
<name>A0A1H8DFF4_9SPHN</name>
<comment type="subcellular location">
    <subcellularLocation>
        <location evidence="1">Membrane</location>
        <topology evidence="1">Single-pass membrane protein</topology>
    </subcellularLocation>
</comment>
<evidence type="ECO:0000259" key="5">
    <source>
        <dbReference type="SMART" id="SM00244"/>
    </source>
</evidence>
<dbReference type="Pfam" id="PF01145">
    <property type="entry name" value="Band_7"/>
    <property type="match status" value="1"/>
</dbReference>
<dbReference type="SMART" id="SM00244">
    <property type="entry name" value="PHB"/>
    <property type="match status" value="1"/>
</dbReference>
<feature type="domain" description="Band 7" evidence="5">
    <location>
        <begin position="105"/>
        <end position="271"/>
    </location>
</feature>
<feature type="region of interest" description="Disordered" evidence="3">
    <location>
        <begin position="1"/>
        <end position="55"/>
    </location>
</feature>
<evidence type="ECO:0000256" key="3">
    <source>
        <dbReference type="SAM" id="MobiDB-lite"/>
    </source>
</evidence>
<accession>A0A1H8DFF4</accession>
<feature type="compositionally biased region" description="Low complexity" evidence="3">
    <location>
        <begin position="360"/>
        <end position="370"/>
    </location>
</feature>
<dbReference type="InterPro" id="IPR001107">
    <property type="entry name" value="Band_7"/>
</dbReference>
<dbReference type="EMBL" id="FOCF01000004">
    <property type="protein sequence ID" value="SEN05835.1"/>
    <property type="molecule type" value="Genomic_DNA"/>
</dbReference>
<dbReference type="AlphaFoldDB" id="A0A1H8DFF4"/>
<feature type="region of interest" description="Disordered" evidence="3">
    <location>
        <begin position="346"/>
        <end position="370"/>
    </location>
</feature>
<reference evidence="7" key="1">
    <citation type="submission" date="2016-10" db="EMBL/GenBank/DDBJ databases">
        <authorList>
            <person name="Varghese N."/>
            <person name="Submissions S."/>
        </authorList>
    </citation>
    <scope>NUCLEOTIDE SEQUENCE [LARGE SCALE GENOMIC DNA]</scope>
    <source>
        <strain evidence="7">S6-262</strain>
    </source>
</reference>
<dbReference type="STRING" id="1166340.SAMN05192583_1903"/>
<dbReference type="CDD" id="cd03404">
    <property type="entry name" value="SPFH_HflK"/>
    <property type="match status" value="1"/>
</dbReference>
<evidence type="ECO:0000256" key="2">
    <source>
        <dbReference type="ARBA" id="ARBA00006971"/>
    </source>
</evidence>
<sequence length="370" mass="39095">MLTGWRTRAANLPPILNAEEPKGPWGGGSGGEDGGAGPRNPWAVPPGGRRPASAKPTALDELLKRARGGNGGGGGGFGGMPGGGSARALWGSGAALIAGLWIVFTAVHAIGPQQRGVVTYLGAYAGTLDPGIRVTLPAPFATVRKLDVQKIRTDNFPVGDAENLMLTGDRNVVDLAYAVRWDIANPQDFVFELADPQQTVRDAAESAMRQVLATTTFQQATGVGRTVVETRVAEVTQEILNSYKSGVRIQGVSIKQASAPARIIDDFNAVTAAQQEAVANLNNAQSYAGQVVARAEGEAAQFNKVYEQYRLAPEVTRRRMYYETMEAVLARSDKTVVETPGVTPYLPLKRATPLPPPPEQQAMPQAGGGQ</sequence>
<keyword evidence="6" id="KW-0378">Hydrolase</keyword>
<dbReference type="PANTHER" id="PTHR10264">
    <property type="entry name" value="BAND 7 PROTEIN-RELATED"/>
    <property type="match status" value="1"/>
</dbReference>
<keyword evidence="4" id="KW-1133">Transmembrane helix</keyword>
<gene>
    <name evidence="6" type="ORF">SAMN05192583_1903</name>
</gene>
<dbReference type="GO" id="GO:0008233">
    <property type="term" value="F:peptidase activity"/>
    <property type="evidence" value="ECO:0007669"/>
    <property type="project" value="UniProtKB-KW"/>
</dbReference>